<feature type="compositionally biased region" description="Basic and acidic residues" evidence="1">
    <location>
        <begin position="18"/>
        <end position="35"/>
    </location>
</feature>
<feature type="region of interest" description="Disordered" evidence="1">
    <location>
        <begin position="1"/>
        <end position="47"/>
    </location>
</feature>
<keyword evidence="2" id="KW-1185">Reference proteome</keyword>
<organism evidence="2 3">
    <name type="scientific">Strongyloides venezuelensis</name>
    <name type="common">Threadworm</name>
    <dbReference type="NCBI Taxonomy" id="75913"/>
    <lineage>
        <taxon>Eukaryota</taxon>
        <taxon>Metazoa</taxon>
        <taxon>Ecdysozoa</taxon>
        <taxon>Nematoda</taxon>
        <taxon>Chromadorea</taxon>
        <taxon>Rhabditida</taxon>
        <taxon>Tylenchina</taxon>
        <taxon>Panagrolaimomorpha</taxon>
        <taxon>Strongyloidoidea</taxon>
        <taxon>Strongyloididae</taxon>
        <taxon>Strongyloides</taxon>
    </lineage>
</organism>
<dbReference type="Proteomes" id="UP000035680">
    <property type="component" value="Unassembled WGS sequence"/>
</dbReference>
<evidence type="ECO:0000256" key="1">
    <source>
        <dbReference type="SAM" id="MobiDB-lite"/>
    </source>
</evidence>
<dbReference type="STRING" id="75913.A0A0K0G1I5"/>
<evidence type="ECO:0000313" key="3">
    <source>
        <dbReference type="WBParaSite" id="SVE_1857600.1"/>
    </source>
</evidence>
<sequence length="147" mass="16429">MEKNDHCVMDDDNTTNEKAGEGENKNNLDGKEEANKSTISNNDNTDDEYEETVMIMHLDGKYDANLLRSCILNGGYKLRTKDDGNLVVQIGHSVFNAAFTETCGSDFLLPVSGNPNEENETFDDPITSDIRLVCKKTNNPFFKDPEI</sequence>
<protein>
    <submittedName>
        <fullName evidence="3">TFIIIC_sub6 domain-containing protein</fullName>
    </submittedName>
</protein>
<reference evidence="3" key="2">
    <citation type="submission" date="2015-08" db="UniProtKB">
        <authorList>
            <consortium name="WormBaseParasite"/>
        </authorList>
    </citation>
    <scope>IDENTIFICATION</scope>
</reference>
<evidence type="ECO:0000313" key="2">
    <source>
        <dbReference type="Proteomes" id="UP000035680"/>
    </source>
</evidence>
<dbReference type="AlphaFoldDB" id="A0A0K0G1I5"/>
<accession>A0A0K0G1I5</accession>
<dbReference type="WBParaSite" id="SVE_1857600.1">
    <property type="protein sequence ID" value="SVE_1857600.1"/>
    <property type="gene ID" value="SVE_1857600"/>
</dbReference>
<reference evidence="2" key="1">
    <citation type="submission" date="2014-07" db="EMBL/GenBank/DDBJ databases">
        <authorList>
            <person name="Martin A.A"/>
            <person name="De Silva N."/>
        </authorList>
    </citation>
    <scope>NUCLEOTIDE SEQUENCE</scope>
</reference>
<name>A0A0K0G1I5_STRVS</name>
<proteinExistence type="predicted"/>